<dbReference type="EMBL" id="QBIY01006037">
    <property type="protein sequence ID" value="RXN37303.1"/>
    <property type="molecule type" value="Genomic_DNA"/>
</dbReference>
<feature type="region of interest" description="Disordered" evidence="1">
    <location>
        <begin position="239"/>
        <end position="342"/>
    </location>
</feature>
<sequence>MATRSRLPSEDGSVSSNESGKLNTGRSSTARRSTAQKAPKEEQHTRNDHYDSLTGSLRLITIKPMAAPLNYSYPDSSNHSQDSVILNGEVNMGLKQKSDIEHYRNKLRLKAKRKGYSDGPVTSSSGSGSGHMYSHRDRMRRENASLDLEDLRGPKEDRKPSTYVKYRRRYDMKGGIDSDVGEPEPFEETDVDRLLSSLGFGGGHQVKGHSDSSTLSSQPSIDEVRQQMHLLLDNAFGLASAEPTPSNHHHHHHHPHSPYNPSHGSPYLDGVTSAPGTMNHPSGALQRGSSFGPDMHQCSLPKPGFRFTQLPDMGLGSPPPLIPPRGGPPPGTSLRCSTPDMSLKPRVSEASEMSQHNGTPYLPINRAPFPAVTVDESMTSYSGNPMTAVYAISANRPGYSDYFVLSPPSSYRSPSWMSYPPEPEDLPRQWNDTNQCHLETIC</sequence>
<dbReference type="PANTHER" id="PTHR21590:SF3">
    <property type="entry name" value="UPF0606 PROTEIN KIAA1549L"/>
    <property type="match status" value="1"/>
</dbReference>
<dbReference type="PANTHER" id="PTHR21590">
    <property type="entry name" value="SEA DOMAIN-CONTAINING PROTEIN"/>
    <property type="match status" value="1"/>
</dbReference>
<evidence type="ECO:0000313" key="3">
    <source>
        <dbReference type="Proteomes" id="UP000290572"/>
    </source>
</evidence>
<evidence type="ECO:0000256" key="1">
    <source>
        <dbReference type="SAM" id="MobiDB-lite"/>
    </source>
</evidence>
<feature type="compositionally biased region" description="Basic and acidic residues" evidence="1">
    <location>
        <begin position="38"/>
        <end position="51"/>
    </location>
</feature>
<feature type="compositionally biased region" description="Polar residues" evidence="1">
    <location>
        <begin position="12"/>
        <end position="36"/>
    </location>
</feature>
<feature type="compositionally biased region" description="Pro residues" evidence="1">
    <location>
        <begin position="317"/>
        <end position="331"/>
    </location>
</feature>
<dbReference type="Proteomes" id="UP000290572">
    <property type="component" value="Unassembled WGS sequence"/>
</dbReference>
<feature type="region of interest" description="Disordered" evidence="1">
    <location>
        <begin position="112"/>
        <end position="136"/>
    </location>
</feature>
<protein>
    <submittedName>
        <fullName evidence="2">UPF0606 KIAA1549L-like isoform X2</fullName>
    </submittedName>
</protein>
<feature type="region of interest" description="Disordered" evidence="1">
    <location>
        <begin position="1"/>
        <end position="52"/>
    </location>
</feature>
<keyword evidence="3" id="KW-1185">Reference proteome</keyword>
<dbReference type="InterPro" id="IPR024606">
    <property type="entry name" value="KIAA1549"/>
</dbReference>
<accession>A0A498NZG0</accession>
<feature type="compositionally biased region" description="Low complexity" evidence="1">
    <location>
        <begin position="257"/>
        <end position="267"/>
    </location>
</feature>
<reference evidence="2 3" key="1">
    <citation type="submission" date="2018-03" db="EMBL/GenBank/DDBJ databases">
        <title>Draft genome sequence of Rohu Carp (Labeo rohita).</title>
        <authorList>
            <person name="Das P."/>
            <person name="Kushwaha B."/>
            <person name="Joshi C.G."/>
            <person name="Kumar D."/>
            <person name="Nagpure N.S."/>
            <person name="Sahoo L."/>
            <person name="Das S.P."/>
            <person name="Bit A."/>
            <person name="Patnaik S."/>
            <person name="Meher P.K."/>
            <person name="Jayasankar P."/>
            <person name="Koringa P.G."/>
            <person name="Patel N.V."/>
            <person name="Hinsu A.T."/>
            <person name="Kumar R."/>
            <person name="Pandey M."/>
            <person name="Agarwal S."/>
            <person name="Srivastava S."/>
            <person name="Singh M."/>
            <person name="Iquebal M.A."/>
            <person name="Jaiswal S."/>
            <person name="Angadi U.B."/>
            <person name="Kumar N."/>
            <person name="Raza M."/>
            <person name="Shah T.M."/>
            <person name="Rai A."/>
            <person name="Jena J.K."/>
        </authorList>
    </citation>
    <scope>NUCLEOTIDE SEQUENCE [LARGE SCALE GENOMIC DNA]</scope>
    <source>
        <strain evidence="2">DASCIFA01</strain>
        <tissue evidence="2">Testis</tissue>
    </source>
</reference>
<feature type="compositionally biased region" description="Basic residues" evidence="1">
    <location>
        <begin position="247"/>
        <end position="256"/>
    </location>
</feature>
<feature type="compositionally biased region" description="Polar residues" evidence="1">
    <location>
        <begin position="211"/>
        <end position="220"/>
    </location>
</feature>
<dbReference type="STRING" id="84645.A0A498NZG0"/>
<proteinExistence type="predicted"/>
<dbReference type="Pfam" id="PF12877">
    <property type="entry name" value="KIAA1549"/>
    <property type="match status" value="2"/>
</dbReference>
<organism evidence="2 3">
    <name type="scientific">Labeo rohita</name>
    <name type="common">Indian major carp</name>
    <name type="synonym">Cyprinus rohita</name>
    <dbReference type="NCBI Taxonomy" id="84645"/>
    <lineage>
        <taxon>Eukaryota</taxon>
        <taxon>Metazoa</taxon>
        <taxon>Chordata</taxon>
        <taxon>Craniata</taxon>
        <taxon>Vertebrata</taxon>
        <taxon>Euteleostomi</taxon>
        <taxon>Actinopterygii</taxon>
        <taxon>Neopterygii</taxon>
        <taxon>Teleostei</taxon>
        <taxon>Ostariophysi</taxon>
        <taxon>Cypriniformes</taxon>
        <taxon>Cyprinidae</taxon>
        <taxon>Labeoninae</taxon>
        <taxon>Labeonini</taxon>
        <taxon>Labeo</taxon>
    </lineage>
</organism>
<evidence type="ECO:0000313" key="2">
    <source>
        <dbReference type="EMBL" id="RXN37303.1"/>
    </source>
</evidence>
<dbReference type="AlphaFoldDB" id="A0A498NZG0"/>
<gene>
    <name evidence="2" type="ORF">ROHU_002179</name>
</gene>
<comment type="caution">
    <text evidence="2">The sequence shown here is derived from an EMBL/GenBank/DDBJ whole genome shotgun (WGS) entry which is preliminary data.</text>
</comment>
<feature type="region of interest" description="Disordered" evidence="1">
    <location>
        <begin position="197"/>
        <end position="220"/>
    </location>
</feature>
<name>A0A498NZG0_LABRO</name>